<gene>
    <name evidence="1" type="ORF">J07HQW2_02330</name>
</gene>
<organism evidence="1 2">
    <name type="scientific">Haloquadratum walsbyi J07HQW2</name>
    <dbReference type="NCBI Taxonomy" id="1238425"/>
    <lineage>
        <taxon>Archaea</taxon>
        <taxon>Methanobacteriati</taxon>
        <taxon>Methanobacteriota</taxon>
        <taxon>Stenosarchaea group</taxon>
        <taxon>Halobacteria</taxon>
        <taxon>Halobacteriales</taxon>
        <taxon>Haloferacaceae</taxon>
        <taxon>Haloquadratum</taxon>
    </lineage>
</organism>
<accession>U1NFM2</accession>
<evidence type="ECO:0000313" key="2">
    <source>
        <dbReference type="Proteomes" id="UP000030710"/>
    </source>
</evidence>
<dbReference type="EMBL" id="KE356561">
    <property type="protein sequence ID" value="ERG95870.1"/>
    <property type="molecule type" value="Genomic_DNA"/>
</dbReference>
<dbReference type="Proteomes" id="UP000030710">
    <property type="component" value="Unassembled WGS sequence"/>
</dbReference>
<dbReference type="HOGENOM" id="CLU_3075283_0_0_2"/>
<protein>
    <submittedName>
        <fullName evidence="1">Uncharacterized protein</fullName>
    </submittedName>
</protein>
<evidence type="ECO:0000313" key="1">
    <source>
        <dbReference type="EMBL" id="ERG95870.1"/>
    </source>
</evidence>
<name>U1NFM2_9EURY</name>
<sequence length="52" mass="6153">MYHNSCLLTVFSEHTAKYIHYFVTCIPRINHNDIDMHNVIIDLLILPLIDNQ</sequence>
<reference evidence="1 2" key="1">
    <citation type="journal article" date="2013" name="PLoS ONE">
        <title>Assembly-driven community genomics of a hypersaline microbial ecosystem.</title>
        <authorList>
            <person name="Podell S."/>
            <person name="Ugalde J.A."/>
            <person name="Narasingarao P."/>
            <person name="Banfield J.F."/>
            <person name="Heidelberg K.B."/>
            <person name="Allen E.E."/>
        </authorList>
    </citation>
    <scope>NUCLEOTIDE SEQUENCE [LARGE SCALE GENOMIC DNA]</scope>
    <source>
        <strain evidence="2">J07HQW2</strain>
    </source>
</reference>
<proteinExistence type="predicted"/>
<dbReference type="AlphaFoldDB" id="U1NFM2"/>